<evidence type="ECO:0000256" key="4">
    <source>
        <dbReference type="ARBA" id="ARBA00023242"/>
    </source>
</evidence>
<evidence type="ECO:0000313" key="7">
    <source>
        <dbReference type="Proteomes" id="UP000184383"/>
    </source>
</evidence>
<dbReference type="EMBL" id="KV878213">
    <property type="protein sequence ID" value="OJJ33835.1"/>
    <property type="molecule type" value="Genomic_DNA"/>
</dbReference>
<dbReference type="SMART" id="SM00066">
    <property type="entry name" value="GAL4"/>
    <property type="match status" value="1"/>
</dbReference>
<dbReference type="VEuPathDB" id="FungiDB:ASPWEDRAFT_173269"/>
<dbReference type="InterPro" id="IPR036864">
    <property type="entry name" value="Zn2-C6_fun-type_DNA-bd_sf"/>
</dbReference>
<dbReference type="PROSITE" id="PS00463">
    <property type="entry name" value="ZN2_CY6_FUNGAL_1"/>
    <property type="match status" value="1"/>
</dbReference>
<dbReference type="CDD" id="cd00067">
    <property type="entry name" value="GAL4"/>
    <property type="match status" value="1"/>
</dbReference>
<evidence type="ECO:0000313" key="6">
    <source>
        <dbReference type="EMBL" id="OJJ33835.1"/>
    </source>
</evidence>
<evidence type="ECO:0000259" key="5">
    <source>
        <dbReference type="PROSITE" id="PS50048"/>
    </source>
</evidence>
<protein>
    <recommendedName>
        <fullName evidence="5">Zn(2)-C6 fungal-type domain-containing protein</fullName>
    </recommendedName>
</protein>
<dbReference type="RefSeq" id="XP_040687511.1">
    <property type="nucleotide sequence ID" value="XM_040831044.1"/>
</dbReference>
<dbReference type="SUPFAM" id="SSF57701">
    <property type="entry name" value="Zn2/Cys6 DNA-binding domain"/>
    <property type="match status" value="1"/>
</dbReference>
<dbReference type="GeneID" id="63746892"/>
<organism evidence="6 7">
    <name type="scientific">Aspergillus wentii DTO 134E9</name>
    <dbReference type="NCBI Taxonomy" id="1073089"/>
    <lineage>
        <taxon>Eukaryota</taxon>
        <taxon>Fungi</taxon>
        <taxon>Dikarya</taxon>
        <taxon>Ascomycota</taxon>
        <taxon>Pezizomycotina</taxon>
        <taxon>Eurotiomycetes</taxon>
        <taxon>Eurotiomycetidae</taxon>
        <taxon>Eurotiales</taxon>
        <taxon>Aspergillaceae</taxon>
        <taxon>Aspergillus</taxon>
        <taxon>Aspergillus subgen. Cremei</taxon>
    </lineage>
</organism>
<keyword evidence="7" id="KW-1185">Reference proteome</keyword>
<gene>
    <name evidence="6" type="ORF">ASPWEDRAFT_173269</name>
</gene>
<dbReference type="PROSITE" id="PS50048">
    <property type="entry name" value="ZN2_CY6_FUNGAL_2"/>
    <property type="match status" value="1"/>
</dbReference>
<proteinExistence type="predicted"/>
<keyword evidence="1" id="KW-0805">Transcription regulation</keyword>
<name>A0A1L9RFY5_ASPWE</name>
<dbReference type="InterPro" id="IPR001138">
    <property type="entry name" value="Zn2Cys6_DnaBD"/>
</dbReference>
<evidence type="ECO:0000256" key="2">
    <source>
        <dbReference type="ARBA" id="ARBA00023125"/>
    </source>
</evidence>
<accession>A0A1L9RFY5</accession>
<evidence type="ECO:0000256" key="3">
    <source>
        <dbReference type="ARBA" id="ARBA00023163"/>
    </source>
</evidence>
<dbReference type="GO" id="GO:0000981">
    <property type="term" value="F:DNA-binding transcription factor activity, RNA polymerase II-specific"/>
    <property type="evidence" value="ECO:0007669"/>
    <property type="project" value="InterPro"/>
</dbReference>
<dbReference type="Gene3D" id="4.10.240.10">
    <property type="entry name" value="Zn(2)-C6 fungal-type DNA-binding domain"/>
    <property type="match status" value="1"/>
</dbReference>
<evidence type="ECO:0000256" key="1">
    <source>
        <dbReference type="ARBA" id="ARBA00023015"/>
    </source>
</evidence>
<keyword evidence="2" id="KW-0238">DNA-binding</keyword>
<dbReference type="OrthoDB" id="4151048at2759"/>
<dbReference type="Proteomes" id="UP000184383">
    <property type="component" value="Unassembled WGS sequence"/>
</dbReference>
<feature type="domain" description="Zn(2)-C6 fungal-type" evidence="5">
    <location>
        <begin position="29"/>
        <end position="58"/>
    </location>
</feature>
<sequence>MSQAQQPKICRKNLLISSPFRPCNHITRACEPCHLRKTRCNGRQPCKGCQQNHQPCIYRAGSARMKKTRLQEARTEGVGLLPKPSTSAATSAEAISRKYAFRATWSSLSFIKLYGLESE</sequence>
<dbReference type="AlphaFoldDB" id="A0A1L9RFY5"/>
<dbReference type="Pfam" id="PF00172">
    <property type="entry name" value="Zn_clus"/>
    <property type="match status" value="1"/>
</dbReference>
<dbReference type="GO" id="GO:0003677">
    <property type="term" value="F:DNA binding"/>
    <property type="evidence" value="ECO:0007669"/>
    <property type="project" value="UniProtKB-KW"/>
</dbReference>
<dbReference type="GO" id="GO:0008270">
    <property type="term" value="F:zinc ion binding"/>
    <property type="evidence" value="ECO:0007669"/>
    <property type="project" value="InterPro"/>
</dbReference>
<reference evidence="7" key="1">
    <citation type="journal article" date="2017" name="Genome Biol.">
        <title>Comparative genomics reveals high biological diversity and specific adaptations in the industrially and medically important fungal genus Aspergillus.</title>
        <authorList>
            <person name="de Vries R.P."/>
            <person name="Riley R."/>
            <person name="Wiebenga A."/>
            <person name="Aguilar-Osorio G."/>
            <person name="Amillis S."/>
            <person name="Uchima C.A."/>
            <person name="Anderluh G."/>
            <person name="Asadollahi M."/>
            <person name="Askin M."/>
            <person name="Barry K."/>
            <person name="Battaglia E."/>
            <person name="Bayram O."/>
            <person name="Benocci T."/>
            <person name="Braus-Stromeyer S.A."/>
            <person name="Caldana C."/>
            <person name="Canovas D."/>
            <person name="Cerqueira G.C."/>
            <person name="Chen F."/>
            <person name="Chen W."/>
            <person name="Choi C."/>
            <person name="Clum A."/>
            <person name="Dos Santos R.A."/>
            <person name="Damasio A.R."/>
            <person name="Diallinas G."/>
            <person name="Emri T."/>
            <person name="Fekete E."/>
            <person name="Flipphi M."/>
            <person name="Freyberg S."/>
            <person name="Gallo A."/>
            <person name="Gournas C."/>
            <person name="Habgood R."/>
            <person name="Hainaut M."/>
            <person name="Harispe M.L."/>
            <person name="Henrissat B."/>
            <person name="Hilden K.S."/>
            <person name="Hope R."/>
            <person name="Hossain A."/>
            <person name="Karabika E."/>
            <person name="Karaffa L."/>
            <person name="Karanyi Z."/>
            <person name="Krasevec N."/>
            <person name="Kuo A."/>
            <person name="Kusch H."/>
            <person name="LaButti K."/>
            <person name="Lagendijk E.L."/>
            <person name="Lapidus A."/>
            <person name="Levasseur A."/>
            <person name="Lindquist E."/>
            <person name="Lipzen A."/>
            <person name="Logrieco A.F."/>
            <person name="MacCabe A."/>
            <person name="Maekelae M.R."/>
            <person name="Malavazi I."/>
            <person name="Melin P."/>
            <person name="Meyer V."/>
            <person name="Mielnichuk N."/>
            <person name="Miskei M."/>
            <person name="Molnar A.P."/>
            <person name="Mule G."/>
            <person name="Ngan C.Y."/>
            <person name="Orejas M."/>
            <person name="Orosz E."/>
            <person name="Ouedraogo J.P."/>
            <person name="Overkamp K.M."/>
            <person name="Park H.-S."/>
            <person name="Perrone G."/>
            <person name="Piumi F."/>
            <person name="Punt P.J."/>
            <person name="Ram A.F."/>
            <person name="Ramon A."/>
            <person name="Rauscher S."/>
            <person name="Record E."/>
            <person name="Riano-Pachon D.M."/>
            <person name="Robert V."/>
            <person name="Roehrig J."/>
            <person name="Ruller R."/>
            <person name="Salamov A."/>
            <person name="Salih N.S."/>
            <person name="Samson R.A."/>
            <person name="Sandor E."/>
            <person name="Sanguinetti M."/>
            <person name="Schuetze T."/>
            <person name="Sepcic K."/>
            <person name="Shelest E."/>
            <person name="Sherlock G."/>
            <person name="Sophianopoulou V."/>
            <person name="Squina F.M."/>
            <person name="Sun H."/>
            <person name="Susca A."/>
            <person name="Todd R.B."/>
            <person name="Tsang A."/>
            <person name="Unkles S.E."/>
            <person name="van de Wiele N."/>
            <person name="van Rossen-Uffink D."/>
            <person name="Oliveira J.V."/>
            <person name="Vesth T.C."/>
            <person name="Visser J."/>
            <person name="Yu J.-H."/>
            <person name="Zhou M."/>
            <person name="Andersen M.R."/>
            <person name="Archer D.B."/>
            <person name="Baker S.E."/>
            <person name="Benoit I."/>
            <person name="Brakhage A.A."/>
            <person name="Braus G.H."/>
            <person name="Fischer R."/>
            <person name="Frisvad J.C."/>
            <person name="Goldman G.H."/>
            <person name="Houbraken J."/>
            <person name="Oakley B."/>
            <person name="Pocsi I."/>
            <person name="Scazzocchio C."/>
            <person name="Seiboth B."/>
            <person name="vanKuyk P.A."/>
            <person name="Wortman J."/>
            <person name="Dyer P.S."/>
            <person name="Grigoriev I.V."/>
        </authorList>
    </citation>
    <scope>NUCLEOTIDE SEQUENCE [LARGE SCALE GENOMIC DNA]</scope>
    <source>
        <strain evidence="7">DTO 134E9</strain>
    </source>
</reference>
<keyword evidence="3" id="KW-0804">Transcription</keyword>
<keyword evidence="4" id="KW-0539">Nucleus</keyword>
<dbReference type="STRING" id="1073089.A0A1L9RFY5"/>